<feature type="compositionally biased region" description="Basic and acidic residues" evidence="2">
    <location>
        <begin position="179"/>
        <end position="218"/>
    </location>
</feature>
<keyword evidence="1" id="KW-0175">Coiled coil</keyword>
<feature type="region of interest" description="Disordered" evidence="2">
    <location>
        <begin position="684"/>
        <end position="710"/>
    </location>
</feature>
<feature type="compositionally biased region" description="Low complexity" evidence="2">
    <location>
        <begin position="121"/>
        <end position="130"/>
    </location>
</feature>
<feature type="region of interest" description="Disordered" evidence="2">
    <location>
        <begin position="179"/>
        <end position="231"/>
    </location>
</feature>
<name>A0A6C0IS72_9ZZZZ</name>
<dbReference type="AlphaFoldDB" id="A0A6C0IS72"/>
<feature type="compositionally biased region" description="Basic and acidic residues" evidence="2">
    <location>
        <begin position="692"/>
        <end position="710"/>
    </location>
</feature>
<feature type="compositionally biased region" description="Basic and acidic residues" evidence="2">
    <location>
        <begin position="145"/>
        <end position="159"/>
    </location>
</feature>
<sequence>MSSNNQSQKIDEFDRSNLEKQIKEQLLKPIQYAYAKKKIDDKKIVDDTKKNSKIMSLLKSEAEIPVAEAVEAEADENAKAEAVEKVIPPPAPAPGDEGPTASRKGTKNSEEAEPMASHLPSVSRSSVFSSDAAKEKQAEAAAAKVAEEAAAKVAEEAAAKVAEEAKVAAEEAKILEEAAKQAAKEKEEADAKSKQAAKEKEEAEEEAKAAKAAEEEAKALAQKTQAEEAKAKAKLAADAKLEADAKLAAETAAKVKADADAKLAADAKVESETAAKVAAETAAKVLAEAAAAKVSAEAAALKIQKLFKRTQQVAKETEEIAKETDASELDAVISSKLDQKPDASKADALLSTLINKTNLEQGQLDSQIQENNTISNLSSILPSLLKQLQLQNQIKEQDNTITSIKRDNTSKEQTLGQEIKKIDTEIQENNTISNLSSILPLLLQKQQLDQDIEKENTEINKHTKEINARYTKLNNELLQIQKDNQQYDMIQKLLPILPLLVRREQLYNELHPKMTMEKMGENLQQMFSNAKGMLPSMPNMCDVNITGSASNALSGLSAYLNNIYQDVFEPYNEEFAIHRPPEQLSESQIENYKYLGKFAMDMEFGEQPFKQITHLYYNFKDNVFHTEIELDDILAVEKEFKDKYGVDVSADPYRSVVVIDKQNPNNSKVLLREYEENSDDFNAQLANMKDVQQGDRRREDRRREDRRQQI</sequence>
<proteinExistence type="predicted"/>
<protein>
    <submittedName>
        <fullName evidence="3">Uncharacterized protein</fullName>
    </submittedName>
</protein>
<evidence type="ECO:0000256" key="1">
    <source>
        <dbReference type="SAM" id="Coils"/>
    </source>
</evidence>
<feature type="coiled-coil region" evidence="1">
    <location>
        <begin position="445"/>
        <end position="483"/>
    </location>
</feature>
<reference evidence="3" key="1">
    <citation type="journal article" date="2020" name="Nature">
        <title>Giant virus diversity and host interactions through global metagenomics.</title>
        <authorList>
            <person name="Schulz F."/>
            <person name="Roux S."/>
            <person name="Paez-Espino D."/>
            <person name="Jungbluth S."/>
            <person name="Walsh D.A."/>
            <person name="Denef V.J."/>
            <person name="McMahon K.D."/>
            <person name="Konstantinidis K.T."/>
            <person name="Eloe-Fadrosh E.A."/>
            <person name="Kyrpides N.C."/>
            <person name="Woyke T."/>
        </authorList>
    </citation>
    <scope>NUCLEOTIDE SEQUENCE</scope>
    <source>
        <strain evidence="3">GVMAG-M-3300024261-8</strain>
    </source>
</reference>
<dbReference type="EMBL" id="MN740240">
    <property type="protein sequence ID" value="QHT95440.1"/>
    <property type="molecule type" value="Genomic_DNA"/>
</dbReference>
<organism evidence="3">
    <name type="scientific">viral metagenome</name>
    <dbReference type="NCBI Taxonomy" id="1070528"/>
    <lineage>
        <taxon>unclassified sequences</taxon>
        <taxon>metagenomes</taxon>
        <taxon>organismal metagenomes</taxon>
    </lineage>
</organism>
<evidence type="ECO:0000313" key="3">
    <source>
        <dbReference type="EMBL" id="QHT95440.1"/>
    </source>
</evidence>
<feature type="region of interest" description="Disordered" evidence="2">
    <location>
        <begin position="72"/>
        <end position="159"/>
    </location>
</feature>
<evidence type="ECO:0000256" key="2">
    <source>
        <dbReference type="SAM" id="MobiDB-lite"/>
    </source>
</evidence>
<accession>A0A6C0IS72</accession>